<protein>
    <submittedName>
        <fullName evidence="1">Isoprenoid synthase domain-containing protein</fullName>
    </submittedName>
</protein>
<accession>A0A5N6DBQ1</accession>
<proteinExistence type="predicted"/>
<evidence type="ECO:0000313" key="2">
    <source>
        <dbReference type="Proteomes" id="UP000326532"/>
    </source>
</evidence>
<dbReference type="SUPFAM" id="SSF48576">
    <property type="entry name" value="Terpenoid synthases"/>
    <property type="match status" value="1"/>
</dbReference>
<dbReference type="Proteomes" id="UP000326532">
    <property type="component" value="Unassembled WGS sequence"/>
</dbReference>
<dbReference type="AlphaFoldDB" id="A0A5N6DBQ1"/>
<dbReference type="VEuPathDB" id="FungiDB:BDV34DRAFT_147385"/>
<gene>
    <name evidence="1" type="ORF">BDV34DRAFT_147385</name>
</gene>
<keyword evidence="2" id="KW-1185">Reference proteome</keyword>
<name>A0A5N6DBQ1_ASPPA</name>
<dbReference type="Gene3D" id="1.10.600.10">
    <property type="entry name" value="Farnesyl Diphosphate Synthase"/>
    <property type="match status" value="1"/>
</dbReference>
<dbReference type="EMBL" id="ML735001">
    <property type="protein sequence ID" value="KAB8202645.1"/>
    <property type="molecule type" value="Genomic_DNA"/>
</dbReference>
<evidence type="ECO:0000313" key="1">
    <source>
        <dbReference type="EMBL" id="KAB8202645.1"/>
    </source>
</evidence>
<dbReference type="Pfam" id="PF19086">
    <property type="entry name" value="Terpene_syn_C_2"/>
    <property type="match status" value="1"/>
</dbReference>
<organism evidence="1 2">
    <name type="scientific">Aspergillus parasiticus</name>
    <dbReference type="NCBI Taxonomy" id="5067"/>
    <lineage>
        <taxon>Eukaryota</taxon>
        <taxon>Fungi</taxon>
        <taxon>Dikarya</taxon>
        <taxon>Ascomycota</taxon>
        <taxon>Pezizomycotina</taxon>
        <taxon>Eurotiomycetes</taxon>
        <taxon>Eurotiomycetidae</taxon>
        <taxon>Eurotiales</taxon>
        <taxon>Aspergillaceae</taxon>
        <taxon>Aspergillus</taxon>
        <taxon>Aspergillus subgen. Circumdati</taxon>
    </lineage>
</organism>
<sequence length="129" mass="14664">MSGSVRGPLEGMHRLYMMQMSLTNDLYSYEKERQETEEGRTTALNGIQVVSDLLDVPNNAAKNVLRQIILELERQLHQAYAAQARSGKLCDRQLRYARSMIESLPRNLFFSSTLARYARAVPGSRLATK</sequence>
<dbReference type="OMA" id="GKLCDRQ"/>
<dbReference type="InterPro" id="IPR008949">
    <property type="entry name" value="Isoprenoid_synthase_dom_sf"/>
</dbReference>
<reference evidence="1 2" key="1">
    <citation type="submission" date="2019-04" db="EMBL/GenBank/DDBJ databases">
        <title>Fungal friends and foes A comparative genomics study of 23 Aspergillus species from section Flavi.</title>
        <authorList>
            <consortium name="DOE Joint Genome Institute"/>
            <person name="Kjaerbolling I."/>
            <person name="Vesth T.C."/>
            <person name="Frisvad J.C."/>
            <person name="Nybo J.L."/>
            <person name="Theobald S."/>
            <person name="Kildgaard S."/>
            <person name="Petersen T.I."/>
            <person name="Kuo A."/>
            <person name="Sato A."/>
            <person name="Lyhne E.K."/>
            <person name="Kogle M.E."/>
            <person name="Wiebenga A."/>
            <person name="Kun R.S."/>
            <person name="Lubbers R.J."/>
            <person name="Makela M.R."/>
            <person name="Barry K."/>
            <person name="Chovatia M."/>
            <person name="Clum A."/>
            <person name="Daum C."/>
            <person name="Haridas S."/>
            <person name="He G."/>
            <person name="LaButti K."/>
            <person name="Lipzen A."/>
            <person name="Mondo S."/>
            <person name="Pangilinan J."/>
            <person name="Riley R."/>
            <person name="Salamov A."/>
            <person name="Simmons B.A."/>
            <person name="Magnuson J.K."/>
            <person name="Henrissat B."/>
            <person name="Mortensen U.H."/>
            <person name="Larsen T.O."/>
            <person name="De vries R.P."/>
            <person name="Grigoriev I.V."/>
            <person name="Machida M."/>
            <person name="Baker S.E."/>
            <person name="Andersen M.R."/>
        </authorList>
    </citation>
    <scope>NUCLEOTIDE SEQUENCE [LARGE SCALE GENOMIC DNA]</scope>
    <source>
        <strain evidence="1 2">CBS 117618</strain>
    </source>
</reference>